<gene>
    <name evidence="1" type="ORF">CEE36_03410</name>
</gene>
<reference evidence="1 2" key="1">
    <citation type="submission" date="2017-06" db="EMBL/GenBank/DDBJ databases">
        <title>Novel microbial phyla capable of carbon fixation and sulfur reduction in deep-sea sediments.</title>
        <authorList>
            <person name="Huang J."/>
            <person name="Baker B."/>
            <person name="Wang Y."/>
        </authorList>
    </citation>
    <scope>NUCLEOTIDE SEQUENCE [LARGE SCALE GENOMIC DNA]</scope>
    <source>
        <strain evidence="1">B3_TA06</strain>
    </source>
</reference>
<evidence type="ECO:0000313" key="1">
    <source>
        <dbReference type="EMBL" id="TKJ43747.1"/>
    </source>
</evidence>
<sequence length="384" mass="39848">MRNSESVRILVVIIMALFMPSVISAQAEPVHRPVSVSFVPGFGSNGPPYTHVTSNFSLNIIGGLIGNIDGCEIGGVLNIDKGHVTGFQAAGVGNFAGGDVAGLQIAGVIDVVGGEFSVAQIAGVTNVVRGEAAGGQLAGVANIVLTHVRGVQLAGVMNFALGDVTGAQIAGAGNMVGRNSTVQIGVVNIALGETYTQAGVVNIAGHARGLQLGVVNVATDNDGVPIGIVSIVANGQFHINAWTDESSLLNVGIKLGSKHVYNVYAVGLQPVGSSLRSRLGLGIGGHIPADPFFLDIDAVGYNVSEGLRFWSQEGLNMLNKLRITGGWQISPKLAITAGPTINVWVSTEEDGSDIPLFDLLIYEHQGEKTWIRIWPGFSVGVQLF</sequence>
<accession>A0A532V9S9</accession>
<dbReference type="EMBL" id="NJBO01000003">
    <property type="protein sequence ID" value="TKJ43747.1"/>
    <property type="molecule type" value="Genomic_DNA"/>
</dbReference>
<dbReference type="AlphaFoldDB" id="A0A532V9S9"/>
<organism evidence="1 2">
    <name type="scientific">candidate division TA06 bacterium B3_TA06</name>
    <dbReference type="NCBI Taxonomy" id="2012487"/>
    <lineage>
        <taxon>Bacteria</taxon>
        <taxon>Bacteria division TA06</taxon>
    </lineage>
</organism>
<protein>
    <submittedName>
        <fullName evidence="1">Uncharacterized protein</fullName>
    </submittedName>
</protein>
<dbReference type="Proteomes" id="UP000317778">
    <property type="component" value="Unassembled WGS sequence"/>
</dbReference>
<comment type="caution">
    <text evidence="1">The sequence shown here is derived from an EMBL/GenBank/DDBJ whole genome shotgun (WGS) entry which is preliminary data.</text>
</comment>
<proteinExistence type="predicted"/>
<name>A0A532V9S9_UNCT6</name>
<evidence type="ECO:0000313" key="2">
    <source>
        <dbReference type="Proteomes" id="UP000317778"/>
    </source>
</evidence>